<evidence type="ECO:0000256" key="8">
    <source>
        <dbReference type="ARBA" id="ARBA00022741"/>
    </source>
</evidence>
<evidence type="ECO:0000256" key="14">
    <source>
        <dbReference type="PROSITE-ProRule" id="PRU00110"/>
    </source>
</evidence>
<dbReference type="InterPro" id="IPR001789">
    <property type="entry name" value="Sig_transdc_resp-reg_receiver"/>
</dbReference>
<feature type="transmembrane region" description="Helical" evidence="16">
    <location>
        <begin position="159"/>
        <end position="180"/>
    </location>
</feature>
<dbReference type="PROSITE" id="PS50109">
    <property type="entry name" value="HIS_KIN"/>
    <property type="match status" value="1"/>
</dbReference>
<dbReference type="EMBL" id="JBHSMJ010000009">
    <property type="protein sequence ID" value="MFC5448507.1"/>
    <property type="molecule type" value="Genomic_DNA"/>
</dbReference>
<dbReference type="SUPFAM" id="SSF52172">
    <property type="entry name" value="CheY-like"/>
    <property type="match status" value="2"/>
</dbReference>
<keyword evidence="13 16" id="KW-0472">Membrane</keyword>
<comment type="catalytic activity">
    <reaction evidence="1">
        <text>ATP + protein L-histidine = ADP + protein N-phospho-L-histidine.</text>
        <dbReference type="EC" id="2.7.13.3"/>
    </reaction>
</comment>
<feature type="transmembrane region" description="Helical" evidence="16">
    <location>
        <begin position="128"/>
        <end position="147"/>
    </location>
</feature>
<keyword evidence="22" id="KW-1185">Reference proteome</keyword>
<dbReference type="SUPFAM" id="SSF55874">
    <property type="entry name" value="ATPase domain of HSP90 chaperone/DNA topoisomerase II/histidine kinase"/>
    <property type="match status" value="1"/>
</dbReference>
<dbReference type="CDD" id="cd00082">
    <property type="entry name" value="HisKA"/>
    <property type="match status" value="1"/>
</dbReference>
<dbReference type="InterPro" id="IPR003594">
    <property type="entry name" value="HATPase_dom"/>
</dbReference>
<dbReference type="CDD" id="cd00088">
    <property type="entry name" value="HPT"/>
    <property type="match status" value="1"/>
</dbReference>
<organism evidence="21 22">
    <name type="scientific">Paenibacillus aestuarii</name>
    <dbReference type="NCBI Taxonomy" id="516965"/>
    <lineage>
        <taxon>Bacteria</taxon>
        <taxon>Bacillati</taxon>
        <taxon>Bacillota</taxon>
        <taxon>Bacilli</taxon>
        <taxon>Bacillales</taxon>
        <taxon>Paenibacillaceae</taxon>
        <taxon>Paenibacillus</taxon>
    </lineage>
</organism>
<dbReference type="Gene3D" id="3.40.50.2300">
    <property type="match status" value="2"/>
</dbReference>
<comment type="subcellular location">
    <subcellularLocation>
        <location evidence="2">Cell membrane</location>
        <topology evidence="2">Multi-pass membrane protein</topology>
    </subcellularLocation>
</comment>
<dbReference type="InterPro" id="IPR008207">
    <property type="entry name" value="Sig_transdc_His_kin_Hpt_dom"/>
</dbReference>
<dbReference type="PANTHER" id="PTHR45339">
    <property type="entry name" value="HYBRID SIGNAL TRANSDUCTION HISTIDINE KINASE J"/>
    <property type="match status" value="1"/>
</dbReference>
<evidence type="ECO:0000313" key="22">
    <source>
        <dbReference type="Proteomes" id="UP001596044"/>
    </source>
</evidence>
<evidence type="ECO:0000256" key="9">
    <source>
        <dbReference type="ARBA" id="ARBA00022777"/>
    </source>
</evidence>
<dbReference type="RefSeq" id="WP_270878177.1">
    <property type="nucleotide sequence ID" value="NZ_JAQFVF010000018.1"/>
</dbReference>
<evidence type="ECO:0000256" key="12">
    <source>
        <dbReference type="ARBA" id="ARBA00023012"/>
    </source>
</evidence>
<dbReference type="PROSITE" id="PS50112">
    <property type="entry name" value="PAS"/>
    <property type="match status" value="1"/>
</dbReference>
<gene>
    <name evidence="21" type="ORF">ACFPOG_09550</name>
</gene>
<dbReference type="Pfam" id="PF02518">
    <property type="entry name" value="HATPase_c"/>
    <property type="match status" value="1"/>
</dbReference>
<evidence type="ECO:0000259" key="19">
    <source>
        <dbReference type="PROSITE" id="PS50112"/>
    </source>
</evidence>
<keyword evidence="7 16" id="KW-0812">Transmembrane</keyword>
<dbReference type="SMART" id="SM00448">
    <property type="entry name" value="REC"/>
    <property type="match status" value="1"/>
</dbReference>
<evidence type="ECO:0000256" key="7">
    <source>
        <dbReference type="ARBA" id="ARBA00022692"/>
    </source>
</evidence>
<name>A0ABW0K6U4_9BACL</name>
<feature type="domain" description="HPt" evidence="20">
    <location>
        <begin position="976"/>
        <end position="1071"/>
    </location>
</feature>
<feature type="transmembrane region" description="Helical" evidence="16">
    <location>
        <begin position="70"/>
        <end position="91"/>
    </location>
</feature>
<dbReference type="SMART" id="SM00091">
    <property type="entry name" value="PAS"/>
    <property type="match status" value="1"/>
</dbReference>
<evidence type="ECO:0000259" key="17">
    <source>
        <dbReference type="PROSITE" id="PS50109"/>
    </source>
</evidence>
<keyword evidence="8" id="KW-0547">Nucleotide-binding</keyword>
<dbReference type="SMART" id="SM00387">
    <property type="entry name" value="HATPase_c"/>
    <property type="match status" value="1"/>
</dbReference>
<dbReference type="InterPro" id="IPR011620">
    <property type="entry name" value="Sig_transdc_His_kinase_LytS_TM"/>
</dbReference>
<evidence type="ECO:0000256" key="3">
    <source>
        <dbReference type="ARBA" id="ARBA00012438"/>
    </source>
</evidence>
<evidence type="ECO:0000256" key="15">
    <source>
        <dbReference type="PROSITE-ProRule" id="PRU00169"/>
    </source>
</evidence>
<feature type="domain" description="Histidine kinase" evidence="17">
    <location>
        <begin position="451"/>
        <end position="672"/>
    </location>
</feature>
<dbReference type="NCBIfam" id="TIGR00229">
    <property type="entry name" value="sensory_box"/>
    <property type="match status" value="1"/>
</dbReference>
<dbReference type="CDD" id="cd17546">
    <property type="entry name" value="REC_hyHK_CKI1_RcsC-like"/>
    <property type="match status" value="1"/>
</dbReference>
<dbReference type="PANTHER" id="PTHR45339:SF1">
    <property type="entry name" value="HYBRID SIGNAL TRANSDUCTION HISTIDINE KINASE J"/>
    <property type="match status" value="1"/>
</dbReference>
<sequence>MIRDLILNFCLITIFMFFSVAFIYKIKPVIRNSWSYKWKIGLFQGVAGVILMCAGIHIEESLIIDFRAFPILVASYLGGPLSAFVSAIIIILTRLFFAFSAKVMIKAAITLLMICITSIVAKRYVTKYWAFWLVAVSSASIILFLYLLSMQFSLTYQIIPYIITFQIGGVFVAFVMYYLINSQLLKQKFDVLQMDLLEILQSQAGLTYKVVKENGKDVYDFAGGDLSRELGIPAENLVGRSVEHIRRMYTPTLHKLLDTEMEKAWQGQPVSFEANIANHTVIISLKPIYEENEVQAIIGSVTKITERKRSEEKLAESEELYRSIVEGSYNLIFRLQIDGKITSVNQRVREICQMEDRQILGMRLDEVFPSGEHIHAFAYYFDQAVQMGTAQHFECSLHVKVQKIDFNVILSPFYMNHSIIGITCTMHDVTDIKKRKEADEANQAKSEFLARMSHEIRTPLSGVIGLSELLQRTEMSPVQQDYLHKILYSSHTLMGIINDVLDFSKIESGKIELDQEEFNVCEMMQGLSDMLSALIGQKQLKFIIDTSPDIPETLIGDSLRIEQIMINLINNAIKFTEQGYIFVKVEPVRHEDELIYVEFSVEDTGIGLTKEQICKLFKPFTQLGYSRMHKHGGTGLGLSICKHFVDLMSGTMDVESQPGKGSKFSFILPFTIGSRNSAEPIANGLILPRKRVLVVENNPLVRQSLCTMLETMNLEVNACADYKTCDIGQAPYDVILSDLGAEEYIDFHGWVAFQNRVSSSGGKHVMMATPIICDRVQQEWPDHAQPDAILLMPVCRGGLYQTLKKLLRSEMNSDSAPVKQLPPPITVKGNRVLLAEDNEINQLVVTEYLTMHGYSVTIANNGLEVLEELQAQQWDIVLMDIHMPEMDGIEATRLIRADRRYDKLPIIALTAGVVKEDYEMYEQIGMNDVLTKPLEIEKLLEAIHKHVTHQVSLKHSGYSQIEGIDIEAIRIRVGGKENIVWHMLSKFQREYSLFIEQLRAALAQNDRVQAQYLLHTLKGVAANISASELFNATAALEKSIVQGEDDETAANQLERELQTVLASLQSISDEWRGSDS</sequence>
<evidence type="ECO:0000256" key="13">
    <source>
        <dbReference type="ARBA" id="ARBA00023136"/>
    </source>
</evidence>
<proteinExistence type="predicted"/>
<dbReference type="InterPro" id="IPR036641">
    <property type="entry name" value="HPT_dom_sf"/>
</dbReference>
<dbReference type="Gene3D" id="3.30.565.10">
    <property type="entry name" value="Histidine kinase-like ATPase, C-terminal domain"/>
    <property type="match status" value="1"/>
</dbReference>
<evidence type="ECO:0000256" key="16">
    <source>
        <dbReference type="SAM" id="Phobius"/>
    </source>
</evidence>
<dbReference type="InterPro" id="IPR005467">
    <property type="entry name" value="His_kinase_dom"/>
</dbReference>
<dbReference type="Gene3D" id="3.30.450.20">
    <property type="entry name" value="PAS domain"/>
    <property type="match status" value="2"/>
</dbReference>
<keyword evidence="6" id="KW-0808">Transferase</keyword>
<dbReference type="SUPFAM" id="SSF55785">
    <property type="entry name" value="PYP-like sensor domain (PAS domain)"/>
    <property type="match status" value="2"/>
</dbReference>
<feature type="transmembrane region" description="Helical" evidence="16">
    <location>
        <begin position="103"/>
        <end position="122"/>
    </location>
</feature>
<dbReference type="PRINTS" id="PR00344">
    <property type="entry name" value="BCTRLSENSOR"/>
</dbReference>
<feature type="domain" description="PAS" evidence="19">
    <location>
        <begin position="317"/>
        <end position="361"/>
    </location>
</feature>
<evidence type="ECO:0000256" key="6">
    <source>
        <dbReference type="ARBA" id="ARBA00022679"/>
    </source>
</evidence>
<keyword evidence="10" id="KW-0067">ATP-binding</keyword>
<dbReference type="Pfam" id="PF13426">
    <property type="entry name" value="PAS_9"/>
    <property type="match status" value="1"/>
</dbReference>
<dbReference type="Pfam" id="PF01627">
    <property type="entry name" value="Hpt"/>
    <property type="match status" value="1"/>
</dbReference>
<feature type="modified residue" description="Phosphohistidine" evidence="14">
    <location>
        <position position="1015"/>
    </location>
</feature>
<feature type="domain" description="Response regulatory" evidence="18">
    <location>
        <begin position="831"/>
        <end position="947"/>
    </location>
</feature>
<keyword evidence="4" id="KW-1003">Cell membrane</keyword>
<dbReference type="SUPFAM" id="SSF47226">
    <property type="entry name" value="Histidine-containing phosphotransfer domain, HPT domain"/>
    <property type="match status" value="1"/>
</dbReference>
<evidence type="ECO:0000259" key="18">
    <source>
        <dbReference type="PROSITE" id="PS50110"/>
    </source>
</evidence>
<dbReference type="Pfam" id="PF00512">
    <property type="entry name" value="HisKA"/>
    <property type="match status" value="1"/>
</dbReference>
<evidence type="ECO:0000256" key="4">
    <source>
        <dbReference type="ARBA" id="ARBA00022475"/>
    </source>
</evidence>
<accession>A0ABW0K6U4</accession>
<dbReference type="EC" id="2.7.13.3" evidence="3"/>
<reference evidence="22" key="1">
    <citation type="journal article" date="2019" name="Int. J. Syst. Evol. Microbiol.">
        <title>The Global Catalogue of Microorganisms (GCM) 10K type strain sequencing project: providing services to taxonomists for standard genome sequencing and annotation.</title>
        <authorList>
            <consortium name="The Broad Institute Genomics Platform"/>
            <consortium name="The Broad Institute Genome Sequencing Center for Infectious Disease"/>
            <person name="Wu L."/>
            <person name="Ma J."/>
        </authorList>
    </citation>
    <scope>NUCLEOTIDE SEQUENCE [LARGE SCALE GENOMIC DNA]</scope>
    <source>
        <strain evidence="22">KACC 11904</strain>
    </source>
</reference>
<comment type="caution">
    <text evidence="21">The sequence shown here is derived from an EMBL/GenBank/DDBJ whole genome shotgun (WGS) entry which is preliminary data.</text>
</comment>
<evidence type="ECO:0000256" key="5">
    <source>
        <dbReference type="ARBA" id="ARBA00022553"/>
    </source>
</evidence>
<dbReference type="Proteomes" id="UP001596044">
    <property type="component" value="Unassembled WGS sequence"/>
</dbReference>
<dbReference type="Pfam" id="PF07694">
    <property type="entry name" value="5TM-5TMR_LYT"/>
    <property type="match status" value="1"/>
</dbReference>
<dbReference type="InterPro" id="IPR036097">
    <property type="entry name" value="HisK_dim/P_sf"/>
</dbReference>
<dbReference type="InterPro" id="IPR000014">
    <property type="entry name" value="PAS"/>
</dbReference>
<protein>
    <recommendedName>
        <fullName evidence="3">histidine kinase</fullName>
        <ecNumber evidence="3">2.7.13.3</ecNumber>
    </recommendedName>
</protein>
<dbReference type="PROSITE" id="PS50110">
    <property type="entry name" value="RESPONSE_REGULATORY"/>
    <property type="match status" value="1"/>
</dbReference>
<dbReference type="CDD" id="cd16922">
    <property type="entry name" value="HATPase_EvgS-ArcB-TorS-like"/>
    <property type="match status" value="1"/>
</dbReference>
<keyword evidence="11 16" id="KW-1133">Transmembrane helix</keyword>
<evidence type="ECO:0000259" key="20">
    <source>
        <dbReference type="PROSITE" id="PS50894"/>
    </source>
</evidence>
<keyword evidence="5 15" id="KW-0597">Phosphoprotein</keyword>
<dbReference type="SMART" id="SM00388">
    <property type="entry name" value="HisKA"/>
    <property type="match status" value="1"/>
</dbReference>
<dbReference type="InterPro" id="IPR035965">
    <property type="entry name" value="PAS-like_dom_sf"/>
</dbReference>
<evidence type="ECO:0000256" key="1">
    <source>
        <dbReference type="ARBA" id="ARBA00000085"/>
    </source>
</evidence>
<evidence type="ECO:0000256" key="11">
    <source>
        <dbReference type="ARBA" id="ARBA00022989"/>
    </source>
</evidence>
<evidence type="ECO:0000313" key="21">
    <source>
        <dbReference type="EMBL" id="MFC5448507.1"/>
    </source>
</evidence>
<dbReference type="InterPro" id="IPR004358">
    <property type="entry name" value="Sig_transdc_His_kin-like_C"/>
</dbReference>
<dbReference type="Gene3D" id="1.10.287.130">
    <property type="match status" value="1"/>
</dbReference>
<keyword evidence="9" id="KW-0418">Kinase</keyword>
<dbReference type="PROSITE" id="PS50894">
    <property type="entry name" value="HPT"/>
    <property type="match status" value="1"/>
</dbReference>
<dbReference type="Gene3D" id="1.20.120.160">
    <property type="entry name" value="HPT domain"/>
    <property type="match status" value="1"/>
</dbReference>
<dbReference type="InterPro" id="IPR011006">
    <property type="entry name" value="CheY-like_superfamily"/>
</dbReference>
<feature type="transmembrane region" description="Helical" evidence="16">
    <location>
        <begin position="38"/>
        <end position="58"/>
    </location>
</feature>
<dbReference type="InterPro" id="IPR003661">
    <property type="entry name" value="HisK_dim/P_dom"/>
</dbReference>
<dbReference type="SUPFAM" id="SSF47384">
    <property type="entry name" value="Homodimeric domain of signal transducing histidine kinase"/>
    <property type="match status" value="1"/>
</dbReference>
<dbReference type="InterPro" id="IPR036890">
    <property type="entry name" value="HATPase_C_sf"/>
</dbReference>
<dbReference type="Pfam" id="PF00072">
    <property type="entry name" value="Response_reg"/>
    <property type="match status" value="1"/>
</dbReference>
<keyword evidence="12" id="KW-0902">Two-component regulatory system</keyword>
<feature type="modified residue" description="4-aspartylphosphate" evidence="15">
    <location>
        <position position="880"/>
    </location>
</feature>
<evidence type="ECO:0000256" key="2">
    <source>
        <dbReference type="ARBA" id="ARBA00004651"/>
    </source>
</evidence>
<evidence type="ECO:0000256" key="10">
    <source>
        <dbReference type="ARBA" id="ARBA00022840"/>
    </source>
</evidence>
<feature type="transmembrane region" description="Helical" evidence="16">
    <location>
        <begin position="6"/>
        <end position="26"/>
    </location>
</feature>